<keyword evidence="1" id="KW-0812">Transmembrane</keyword>
<evidence type="ECO:0000313" key="3">
    <source>
        <dbReference type="Proteomes" id="UP001652394"/>
    </source>
</evidence>
<organism evidence="2 3">
    <name type="scientific">Faecalicatena acetigenes</name>
    <dbReference type="NCBI Taxonomy" id="2981790"/>
    <lineage>
        <taxon>Bacteria</taxon>
        <taxon>Bacillati</taxon>
        <taxon>Bacillota</taxon>
        <taxon>Clostridia</taxon>
        <taxon>Lachnospirales</taxon>
        <taxon>Lachnospiraceae</taxon>
        <taxon>Faecalicatena</taxon>
    </lineage>
</organism>
<gene>
    <name evidence="2" type="ORF">OCV51_03055</name>
</gene>
<evidence type="ECO:0000313" key="2">
    <source>
        <dbReference type="EMBL" id="MCU6746644.1"/>
    </source>
</evidence>
<dbReference type="EMBL" id="JAOQJX010000003">
    <property type="protein sequence ID" value="MCU6746644.1"/>
    <property type="molecule type" value="Genomic_DNA"/>
</dbReference>
<reference evidence="2 3" key="1">
    <citation type="journal article" date="2021" name="ISME Commun">
        <title>Automated analysis of genomic sequences facilitates high-throughput and comprehensive description of bacteria.</title>
        <authorList>
            <person name="Hitch T.C.A."/>
        </authorList>
    </citation>
    <scope>NUCLEOTIDE SEQUENCE [LARGE SCALE GENOMIC DNA]</scope>
    <source>
        <strain evidence="2 3">H2_18</strain>
    </source>
</reference>
<keyword evidence="1" id="KW-1133">Transmembrane helix</keyword>
<proteinExistence type="predicted"/>
<dbReference type="RefSeq" id="WP_162858245.1">
    <property type="nucleotide sequence ID" value="NZ_JAOQJX010000003.1"/>
</dbReference>
<keyword evidence="1" id="KW-0472">Membrane</keyword>
<accession>A0ABT2T8Q6</accession>
<evidence type="ECO:0000256" key="1">
    <source>
        <dbReference type="SAM" id="Phobius"/>
    </source>
</evidence>
<comment type="caution">
    <text evidence="2">The sequence shown here is derived from an EMBL/GenBank/DDBJ whole genome shotgun (WGS) entry which is preliminary data.</text>
</comment>
<feature type="transmembrane region" description="Helical" evidence="1">
    <location>
        <begin position="25"/>
        <end position="43"/>
    </location>
</feature>
<keyword evidence="3" id="KW-1185">Reference proteome</keyword>
<sequence length="45" mass="5230">MKRVIGFALFWMALGMFLMLLLSNMVWGVILILVFLILGYKLFCC</sequence>
<protein>
    <submittedName>
        <fullName evidence="2">Uncharacterized protein</fullName>
    </submittedName>
</protein>
<name>A0ABT2T8Q6_9FIRM</name>
<dbReference type="Proteomes" id="UP001652394">
    <property type="component" value="Unassembled WGS sequence"/>
</dbReference>